<dbReference type="OrthoDB" id="4764283at2"/>
<proteinExistence type="predicted"/>
<gene>
    <name evidence="2" type="ORF">D3P09_16565</name>
</gene>
<dbReference type="Proteomes" id="UP000267798">
    <property type="component" value="Unassembled WGS sequence"/>
</dbReference>
<dbReference type="RefSeq" id="WP_120112194.1">
    <property type="nucleotide sequence ID" value="NZ_QXQB01000003.1"/>
</dbReference>
<sequence>MGEVSYYRRRGRLIGMSIFGIAGTAVGIFLVSLAIRNSSFMIGAIGGLMAVALAGVFIHNFRNMLNADPVLTLSENGILDRSTYMSGGLIKWEEIEHISVARVQGWGFLIIHTYDRNLMINRYSGFKKFLILFNKGLTDGQVHIPFRLLACDPLELLTNVAQFYEVKGLGETSLNLFLSTEG</sequence>
<protein>
    <submittedName>
        <fullName evidence="2">Uncharacterized protein</fullName>
    </submittedName>
</protein>
<dbReference type="NCBIfam" id="NF041635">
    <property type="entry name" value="STM3941_fam"/>
    <property type="match status" value="1"/>
</dbReference>
<dbReference type="EMBL" id="QXQB01000003">
    <property type="protein sequence ID" value="RJX39106.1"/>
    <property type="molecule type" value="Genomic_DNA"/>
</dbReference>
<dbReference type="InterPro" id="IPR048136">
    <property type="entry name" value="STM3941-like"/>
</dbReference>
<keyword evidence="3" id="KW-1185">Reference proteome</keyword>
<comment type="caution">
    <text evidence="2">The sequence shown here is derived from an EMBL/GenBank/DDBJ whole genome shotgun (WGS) entry which is preliminary data.</text>
</comment>
<reference evidence="2 3" key="1">
    <citation type="submission" date="2018-09" db="EMBL/GenBank/DDBJ databases">
        <title>Paenibacillus aracenensis nov. sp. isolated from a cave in southern Spain.</title>
        <authorList>
            <person name="Jurado V."/>
            <person name="Gutierrez-Patricio S."/>
            <person name="Gonzalez-Pimentel J.L."/>
            <person name="Miller A.Z."/>
            <person name="Laiz L."/>
            <person name="Saiz-Jimenez C."/>
        </authorList>
    </citation>
    <scope>NUCLEOTIDE SEQUENCE [LARGE SCALE GENOMIC DNA]</scope>
    <source>
        <strain evidence="2 3">JCM 19203</strain>
    </source>
</reference>
<feature type="transmembrane region" description="Helical" evidence="1">
    <location>
        <begin position="40"/>
        <end position="58"/>
    </location>
</feature>
<dbReference type="AlphaFoldDB" id="A0A3A6PH93"/>
<organism evidence="2 3">
    <name type="scientific">Paenibacillus pinisoli</name>
    <dbReference type="NCBI Taxonomy" id="1276110"/>
    <lineage>
        <taxon>Bacteria</taxon>
        <taxon>Bacillati</taxon>
        <taxon>Bacillota</taxon>
        <taxon>Bacilli</taxon>
        <taxon>Bacillales</taxon>
        <taxon>Paenibacillaceae</taxon>
        <taxon>Paenibacillus</taxon>
    </lineage>
</organism>
<name>A0A3A6PH93_9BACL</name>
<feature type="transmembrane region" description="Helical" evidence="1">
    <location>
        <begin position="12"/>
        <end position="34"/>
    </location>
</feature>
<keyword evidence="1" id="KW-0812">Transmembrane</keyword>
<keyword evidence="1" id="KW-1133">Transmembrane helix</keyword>
<evidence type="ECO:0000313" key="3">
    <source>
        <dbReference type="Proteomes" id="UP000267798"/>
    </source>
</evidence>
<keyword evidence="1" id="KW-0472">Membrane</keyword>
<evidence type="ECO:0000313" key="2">
    <source>
        <dbReference type="EMBL" id="RJX39106.1"/>
    </source>
</evidence>
<accession>A0A3A6PH93</accession>
<evidence type="ECO:0000256" key="1">
    <source>
        <dbReference type="SAM" id="Phobius"/>
    </source>
</evidence>